<keyword evidence="6" id="KW-1133">Transmembrane helix</keyword>
<dbReference type="PANTHER" id="PTHR27002">
    <property type="entry name" value="RECEPTOR-LIKE SERINE/THREONINE-PROTEIN KINASE SD1-8"/>
    <property type="match status" value="1"/>
</dbReference>
<reference evidence="7 8" key="1">
    <citation type="journal article" date="2018" name="Front. Plant Sci.">
        <title>Red Clover (Trifolium pratense) and Zigzag Clover (T. medium) - A Picture of Genomic Similarities and Differences.</title>
        <authorList>
            <person name="Dluhosova J."/>
            <person name="Istvanek J."/>
            <person name="Nedelnik J."/>
            <person name="Repkova J."/>
        </authorList>
    </citation>
    <scope>NUCLEOTIDE SEQUENCE [LARGE SCALE GENOMIC DNA]</scope>
    <source>
        <strain evidence="8">cv. 10/8</strain>
        <tissue evidence="7">Leaf</tissue>
    </source>
</reference>
<dbReference type="GO" id="GO:0005886">
    <property type="term" value="C:plasma membrane"/>
    <property type="evidence" value="ECO:0007669"/>
    <property type="project" value="TreeGrafter"/>
</dbReference>
<keyword evidence="8" id="KW-1185">Reference proteome</keyword>
<dbReference type="SUPFAM" id="SSF56112">
    <property type="entry name" value="Protein kinase-like (PK-like)"/>
    <property type="match status" value="1"/>
</dbReference>
<evidence type="ECO:0000256" key="3">
    <source>
        <dbReference type="ARBA" id="ARBA00022741"/>
    </source>
</evidence>
<protein>
    <submittedName>
        <fullName evidence="7">Cysteine-rich receptor-like protein kinase</fullName>
    </submittedName>
</protein>
<feature type="transmembrane region" description="Helical" evidence="6">
    <location>
        <begin position="33"/>
        <end position="54"/>
    </location>
</feature>
<evidence type="ECO:0000256" key="4">
    <source>
        <dbReference type="ARBA" id="ARBA00022777"/>
    </source>
</evidence>
<keyword evidence="5" id="KW-0067">ATP-binding</keyword>
<evidence type="ECO:0000313" key="7">
    <source>
        <dbReference type="EMBL" id="MCH91482.1"/>
    </source>
</evidence>
<accession>A0A392MW08</accession>
<keyword evidence="2" id="KW-0808">Transferase</keyword>
<evidence type="ECO:0000256" key="6">
    <source>
        <dbReference type="SAM" id="Phobius"/>
    </source>
</evidence>
<evidence type="ECO:0000256" key="2">
    <source>
        <dbReference type="ARBA" id="ARBA00022679"/>
    </source>
</evidence>
<dbReference type="GO" id="GO:0005524">
    <property type="term" value="F:ATP binding"/>
    <property type="evidence" value="ECO:0007669"/>
    <property type="project" value="UniProtKB-KW"/>
</dbReference>
<dbReference type="GO" id="GO:0042742">
    <property type="term" value="P:defense response to bacterium"/>
    <property type="evidence" value="ECO:0007669"/>
    <property type="project" value="TreeGrafter"/>
</dbReference>
<evidence type="ECO:0000256" key="5">
    <source>
        <dbReference type="ARBA" id="ARBA00022840"/>
    </source>
</evidence>
<dbReference type="InterPro" id="IPR011009">
    <property type="entry name" value="Kinase-like_dom_sf"/>
</dbReference>
<proteinExistence type="predicted"/>
<dbReference type="Proteomes" id="UP000265520">
    <property type="component" value="Unassembled WGS sequence"/>
</dbReference>
<keyword evidence="4 7" id="KW-0418">Kinase</keyword>
<dbReference type="EMBL" id="LXQA010020512">
    <property type="protein sequence ID" value="MCH91482.1"/>
    <property type="molecule type" value="Genomic_DNA"/>
</dbReference>
<keyword evidence="1" id="KW-0723">Serine/threonine-protein kinase</keyword>
<name>A0A392MW08_9FABA</name>
<comment type="caution">
    <text evidence="7">The sequence shown here is derived from an EMBL/GenBank/DDBJ whole genome shotgun (WGS) entry which is preliminary data.</text>
</comment>
<keyword evidence="7" id="KW-0675">Receptor</keyword>
<feature type="non-terminal residue" evidence="7">
    <location>
        <position position="110"/>
    </location>
</feature>
<dbReference type="Gene3D" id="3.30.200.20">
    <property type="entry name" value="Phosphorylase Kinase, domain 1"/>
    <property type="match status" value="1"/>
</dbReference>
<sequence>MSNTLNCRILVECAAKKMHFVDIRKRRNGPRTIALIVVLTIAPVILFFVGCYLLKRKSRKSFRSMLRENFGQESATLEPLQFDLAVIEAATNKFSNENFIGKGGFGEVYK</sequence>
<evidence type="ECO:0000256" key="1">
    <source>
        <dbReference type="ARBA" id="ARBA00022527"/>
    </source>
</evidence>
<keyword evidence="6" id="KW-0472">Membrane</keyword>
<dbReference type="PANTHER" id="PTHR27002:SF402">
    <property type="entry name" value="CYSTEINE-RICH RECEPTOR-KINASE-LIKE PROTEIN"/>
    <property type="match status" value="1"/>
</dbReference>
<evidence type="ECO:0000313" key="8">
    <source>
        <dbReference type="Proteomes" id="UP000265520"/>
    </source>
</evidence>
<keyword evidence="6" id="KW-0812">Transmembrane</keyword>
<dbReference type="GO" id="GO:0004674">
    <property type="term" value="F:protein serine/threonine kinase activity"/>
    <property type="evidence" value="ECO:0007669"/>
    <property type="project" value="UniProtKB-KW"/>
</dbReference>
<organism evidence="7 8">
    <name type="scientific">Trifolium medium</name>
    <dbReference type="NCBI Taxonomy" id="97028"/>
    <lineage>
        <taxon>Eukaryota</taxon>
        <taxon>Viridiplantae</taxon>
        <taxon>Streptophyta</taxon>
        <taxon>Embryophyta</taxon>
        <taxon>Tracheophyta</taxon>
        <taxon>Spermatophyta</taxon>
        <taxon>Magnoliopsida</taxon>
        <taxon>eudicotyledons</taxon>
        <taxon>Gunneridae</taxon>
        <taxon>Pentapetalae</taxon>
        <taxon>rosids</taxon>
        <taxon>fabids</taxon>
        <taxon>Fabales</taxon>
        <taxon>Fabaceae</taxon>
        <taxon>Papilionoideae</taxon>
        <taxon>50 kb inversion clade</taxon>
        <taxon>NPAAA clade</taxon>
        <taxon>Hologalegina</taxon>
        <taxon>IRL clade</taxon>
        <taxon>Trifolieae</taxon>
        <taxon>Trifolium</taxon>
    </lineage>
</organism>
<dbReference type="AlphaFoldDB" id="A0A392MW08"/>
<keyword evidence="3" id="KW-0547">Nucleotide-binding</keyword>